<evidence type="ECO:0000256" key="8">
    <source>
        <dbReference type="ARBA" id="ARBA00023136"/>
    </source>
</evidence>
<dbReference type="PIRSF" id="PIRSF000019">
    <property type="entry name" value="Bc1_11K"/>
    <property type="match status" value="1"/>
</dbReference>
<dbReference type="InterPro" id="IPR036811">
    <property type="entry name" value="Ubol_cytC_Rdtase_hinge_dom_sf"/>
</dbReference>
<evidence type="ECO:0000259" key="12">
    <source>
        <dbReference type="Pfam" id="PF02320"/>
    </source>
</evidence>
<keyword evidence="14" id="KW-1185">Reference proteome</keyword>
<evidence type="ECO:0000313" key="14">
    <source>
        <dbReference type="Proteomes" id="UP001353858"/>
    </source>
</evidence>
<protein>
    <recommendedName>
        <fullName evidence="10">Cytochrome b-c1 complex subunit 6</fullName>
    </recommendedName>
</protein>
<dbReference type="GO" id="GO:0006122">
    <property type="term" value="P:mitochondrial electron transport, ubiquinol to cytochrome c"/>
    <property type="evidence" value="ECO:0007669"/>
    <property type="project" value="InterPro"/>
</dbReference>
<proteinExistence type="inferred from homology"/>
<reference evidence="14" key="1">
    <citation type="submission" date="2023-01" db="EMBL/GenBank/DDBJ databases">
        <title>Key to firefly adult light organ development and bioluminescence: homeobox transcription factors regulate luciferase expression and transportation to peroxisome.</title>
        <authorList>
            <person name="Fu X."/>
        </authorList>
    </citation>
    <scope>NUCLEOTIDE SEQUENCE [LARGE SCALE GENOMIC DNA]</scope>
</reference>
<comment type="similarity">
    <text evidence="2 10">Belongs to the UQCRH/QCR6 family.</text>
</comment>
<evidence type="ECO:0000256" key="2">
    <source>
        <dbReference type="ARBA" id="ARBA00006498"/>
    </source>
</evidence>
<keyword evidence="8 10" id="KW-0472">Membrane</keyword>
<keyword evidence="3 10" id="KW-0813">Transport</keyword>
<dbReference type="EMBL" id="JARPUR010000005">
    <property type="protein sequence ID" value="KAK4875615.1"/>
    <property type="molecule type" value="Genomic_DNA"/>
</dbReference>
<dbReference type="PANTHER" id="PTHR15336">
    <property type="entry name" value="UBIQUINOL-CYTOCHROME C REDUCTASE COMPLEX 7.8 KDA PROTEIN"/>
    <property type="match status" value="1"/>
</dbReference>
<comment type="caution">
    <text evidence="13">The sequence shown here is derived from an EMBL/GenBank/DDBJ whole genome shotgun (WGS) entry which is preliminary data.</text>
</comment>
<sequence>MFLTNLLSRIFPSVHAEEEIECSDKKKSDDPMEALREKCKQLPEAKNLFQLLRKCTNRVKSKKQTTETCVEELFDFLYFVDHCVAKDLFKLLK</sequence>
<comment type="subcellular location">
    <subcellularLocation>
        <location evidence="1">Mitochondrion inner membrane</location>
        <topology evidence="1">Peripheral membrane protein</topology>
        <orientation evidence="1">Intermembrane side</orientation>
    </subcellularLocation>
</comment>
<evidence type="ECO:0000256" key="7">
    <source>
        <dbReference type="ARBA" id="ARBA00023128"/>
    </source>
</evidence>
<dbReference type="InterPro" id="IPR003422">
    <property type="entry name" value="Cyt_b-c1_6"/>
</dbReference>
<keyword evidence="5 10" id="KW-0999">Mitochondrion inner membrane</keyword>
<gene>
    <name evidence="13" type="ORF">RN001_012037</name>
</gene>
<evidence type="ECO:0000256" key="5">
    <source>
        <dbReference type="ARBA" id="ARBA00022792"/>
    </source>
</evidence>
<keyword evidence="4 10" id="KW-0679">Respiratory chain</keyword>
<organism evidence="13 14">
    <name type="scientific">Aquatica leii</name>
    <dbReference type="NCBI Taxonomy" id="1421715"/>
    <lineage>
        <taxon>Eukaryota</taxon>
        <taxon>Metazoa</taxon>
        <taxon>Ecdysozoa</taxon>
        <taxon>Arthropoda</taxon>
        <taxon>Hexapoda</taxon>
        <taxon>Insecta</taxon>
        <taxon>Pterygota</taxon>
        <taxon>Neoptera</taxon>
        <taxon>Endopterygota</taxon>
        <taxon>Coleoptera</taxon>
        <taxon>Polyphaga</taxon>
        <taxon>Elateriformia</taxon>
        <taxon>Elateroidea</taxon>
        <taxon>Lampyridae</taxon>
        <taxon>Luciolinae</taxon>
        <taxon>Aquatica</taxon>
    </lineage>
</organism>
<dbReference type="Gene3D" id="1.10.287.20">
    <property type="entry name" value="Ubiquinol-cytochrome C reductase hinge domain"/>
    <property type="match status" value="1"/>
</dbReference>
<name>A0AAN7Q195_9COLE</name>
<dbReference type="AlphaFoldDB" id="A0AAN7Q195"/>
<accession>A0AAN7Q195</accession>
<dbReference type="GO" id="GO:0005743">
    <property type="term" value="C:mitochondrial inner membrane"/>
    <property type="evidence" value="ECO:0007669"/>
    <property type="project" value="UniProtKB-SubCell"/>
</dbReference>
<dbReference type="Proteomes" id="UP001353858">
    <property type="component" value="Unassembled WGS sequence"/>
</dbReference>
<evidence type="ECO:0000256" key="3">
    <source>
        <dbReference type="ARBA" id="ARBA00022448"/>
    </source>
</evidence>
<dbReference type="FunFam" id="1.10.287.20:FF:000001">
    <property type="entry name" value="Cytochrome b-c1 complex subunit 6"/>
    <property type="match status" value="1"/>
</dbReference>
<evidence type="ECO:0000256" key="9">
    <source>
        <dbReference type="ARBA" id="ARBA00023157"/>
    </source>
</evidence>
<keyword evidence="7 10" id="KW-0496">Mitochondrion</keyword>
<evidence type="ECO:0000256" key="4">
    <source>
        <dbReference type="ARBA" id="ARBA00022660"/>
    </source>
</evidence>
<keyword evidence="6 10" id="KW-0249">Electron transport</keyword>
<evidence type="ECO:0000256" key="6">
    <source>
        <dbReference type="ARBA" id="ARBA00022982"/>
    </source>
</evidence>
<feature type="domain" description="Ubiquinol-cytochrome C reductase hinge" evidence="12">
    <location>
        <begin position="30"/>
        <end position="93"/>
    </location>
</feature>
<evidence type="ECO:0000256" key="10">
    <source>
        <dbReference type="PIRNR" id="PIRNR000019"/>
    </source>
</evidence>
<comment type="function">
    <text evidence="10">Component of the ubiquinol-cytochrome c oxidoreductase, a multisubunit transmembrane complex that is part of the mitochondrial electron transport chain which drives oxidative phosphorylation.</text>
</comment>
<evidence type="ECO:0000256" key="1">
    <source>
        <dbReference type="ARBA" id="ARBA00004137"/>
    </source>
</evidence>
<dbReference type="SUPFAM" id="SSF81531">
    <property type="entry name" value="Non-heme 11 kDa protein of cytochrome bc1 complex (Ubiquinol-cytochrome c reductase)"/>
    <property type="match status" value="1"/>
</dbReference>
<dbReference type="InterPro" id="IPR023184">
    <property type="entry name" value="Ubol_cytC_Rdtase_hinge_dom"/>
</dbReference>
<evidence type="ECO:0000256" key="11">
    <source>
        <dbReference type="PIRSR" id="PIRSR000019-1"/>
    </source>
</evidence>
<evidence type="ECO:0000313" key="13">
    <source>
        <dbReference type="EMBL" id="KAK4875615.1"/>
    </source>
</evidence>
<keyword evidence="9 11" id="KW-1015">Disulfide bond</keyword>
<dbReference type="Pfam" id="PF02320">
    <property type="entry name" value="UCR_hinge"/>
    <property type="match status" value="1"/>
</dbReference>
<dbReference type="PANTHER" id="PTHR15336:SF0">
    <property type="entry name" value="CYTOCHROME B-C1 COMPLEX SUBUNIT 6, MITOCHONDRIAL"/>
    <property type="match status" value="1"/>
</dbReference>
<feature type="disulfide bond" evidence="11">
    <location>
        <begin position="55"/>
        <end position="69"/>
    </location>
</feature>
<feature type="disulfide bond" evidence="11">
    <location>
        <begin position="39"/>
        <end position="83"/>
    </location>
</feature>